<evidence type="ECO:0000259" key="2">
    <source>
        <dbReference type="Pfam" id="PF00775"/>
    </source>
</evidence>
<dbReference type="Gene3D" id="2.60.130.10">
    <property type="entry name" value="Aromatic compound dioxygenase"/>
    <property type="match status" value="1"/>
</dbReference>
<keyword evidence="4" id="KW-1185">Reference proteome</keyword>
<dbReference type="InterPro" id="IPR015889">
    <property type="entry name" value="Intradiol_dOase_core"/>
</dbReference>
<protein>
    <recommendedName>
        <fullName evidence="2">Intradiol ring-cleavage dioxygenases domain-containing protein</fullName>
    </recommendedName>
</protein>
<reference evidence="3" key="2">
    <citation type="submission" date="2023-01" db="EMBL/GenBank/DDBJ databases">
        <title>Draft genome sequence of Portibacter lacus strain NBRC 108769.</title>
        <authorList>
            <person name="Sun Q."/>
            <person name="Mori K."/>
        </authorList>
    </citation>
    <scope>NUCLEOTIDE SEQUENCE</scope>
    <source>
        <strain evidence="3">NBRC 108769</strain>
    </source>
</reference>
<proteinExistence type="predicted"/>
<dbReference type="Pfam" id="PF00775">
    <property type="entry name" value="Dioxygenase_C"/>
    <property type="match status" value="1"/>
</dbReference>
<keyword evidence="1" id="KW-0472">Membrane</keyword>
<feature type="domain" description="Intradiol ring-cleavage dioxygenases" evidence="2">
    <location>
        <begin position="91"/>
        <end position="214"/>
    </location>
</feature>
<evidence type="ECO:0000313" key="4">
    <source>
        <dbReference type="Proteomes" id="UP001156666"/>
    </source>
</evidence>
<feature type="transmembrane region" description="Helical" evidence="1">
    <location>
        <begin position="20"/>
        <end position="38"/>
    </location>
</feature>
<evidence type="ECO:0000313" key="3">
    <source>
        <dbReference type="EMBL" id="GLR16001.1"/>
    </source>
</evidence>
<reference evidence="3" key="1">
    <citation type="journal article" date="2014" name="Int. J. Syst. Evol. Microbiol.">
        <title>Complete genome sequence of Corynebacterium casei LMG S-19264T (=DSM 44701T), isolated from a smear-ripened cheese.</title>
        <authorList>
            <consortium name="US DOE Joint Genome Institute (JGI-PGF)"/>
            <person name="Walter F."/>
            <person name="Albersmeier A."/>
            <person name="Kalinowski J."/>
            <person name="Ruckert C."/>
        </authorList>
    </citation>
    <scope>NUCLEOTIDE SEQUENCE</scope>
    <source>
        <strain evidence="3">NBRC 108769</strain>
    </source>
</reference>
<dbReference type="PANTHER" id="PTHR34315">
    <property type="match status" value="1"/>
</dbReference>
<dbReference type="SUPFAM" id="SSF49482">
    <property type="entry name" value="Aromatic compound dioxygenase"/>
    <property type="match status" value="1"/>
</dbReference>
<sequence length="274" mass="31295">MEILRQQKTKQMPNLSKRKFLLGMLSAFGLLALSAWIAKRKILTWIVRQDNKSEPQMTLAPGIDDEICVLSSPISEGSYYLNSPLRSDIRENIKGQNLILKFQIVVYPSCKPIENAIVEIWQCDAHGNYSGYKEGIGHNIWESAKQLEYGKKQHIEATNETTYLRGYQKTDSNGIVSFNTVVPGWYDPRVPHIHYKVIMNDAEHLTSELYFDENFCNELYANVEPYNQYGVSPYDFRNDKSLSKVEEGTGLILNPEKKSENTVYATAKIGIKLS</sequence>
<keyword evidence="1" id="KW-0812">Transmembrane</keyword>
<dbReference type="GO" id="GO:0016702">
    <property type="term" value="F:oxidoreductase activity, acting on single donors with incorporation of molecular oxygen, incorporation of two atoms of oxygen"/>
    <property type="evidence" value="ECO:0007669"/>
    <property type="project" value="InterPro"/>
</dbReference>
<evidence type="ECO:0000256" key="1">
    <source>
        <dbReference type="SAM" id="Phobius"/>
    </source>
</evidence>
<dbReference type="AlphaFoldDB" id="A0AA37WC11"/>
<dbReference type="EMBL" id="BSOH01000002">
    <property type="protein sequence ID" value="GLR16001.1"/>
    <property type="molecule type" value="Genomic_DNA"/>
</dbReference>
<keyword evidence="1" id="KW-1133">Transmembrane helix</keyword>
<dbReference type="PANTHER" id="PTHR34315:SF1">
    <property type="entry name" value="INTRADIOL RING-CLEAVAGE DIOXYGENASES DOMAIN-CONTAINING PROTEIN-RELATED"/>
    <property type="match status" value="1"/>
</dbReference>
<comment type="caution">
    <text evidence="3">The sequence shown here is derived from an EMBL/GenBank/DDBJ whole genome shotgun (WGS) entry which is preliminary data.</text>
</comment>
<dbReference type="Proteomes" id="UP001156666">
    <property type="component" value="Unassembled WGS sequence"/>
</dbReference>
<name>A0AA37WC11_9BACT</name>
<gene>
    <name evidence="3" type="ORF">GCM10007940_06160</name>
</gene>
<organism evidence="3 4">
    <name type="scientific">Portibacter lacus</name>
    <dbReference type="NCBI Taxonomy" id="1099794"/>
    <lineage>
        <taxon>Bacteria</taxon>
        <taxon>Pseudomonadati</taxon>
        <taxon>Bacteroidota</taxon>
        <taxon>Saprospiria</taxon>
        <taxon>Saprospirales</taxon>
        <taxon>Haliscomenobacteraceae</taxon>
        <taxon>Portibacter</taxon>
    </lineage>
</organism>
<accession>A0AA37WC11</accession>
<dbReference type="InterPro" id="IPR000627">
    <property type="entry name" value="Intradiol_dOase_C"/>
</dbReference>
<dbReference type="GO" id="GO:0008199">
    <property type="term" value="F:ferric iron binding"/>
    <property type="evidence" value="ECO:0007669"/>
    <property type="project" value="InterPro"/>
</dbReference>